<name>A0A120CXB6_HYPSL</name>
<dbReference type="RefSeq" id="WP_068459854.1">
    <property type="nucleotide sequence ID" value="NZ_LMTR01000028.1"/>
</dbReference>
<evidence type="ECO:0000313" key="3">
    <source>
        <dbReference type="Proteomes" id="UP000059074"/>
    </source>
</evidence>
<reference evidence="2 3" key="1">
    <citation type="submission" date="2015-10" db="EMBL/GenBank/DDBJ databases">
        <title>Transcriptomic analysis of a linuron degrading triple-species bacterial consortium.</title>
        <authorList>
            <person name="Albers P."/>
        </authorList>
    </citation>
    <scope>NUCLEOTIDE SEQUENCE [LARGE SCALE GENOMIC DNA]</scope>
    <source>
        <strain evidence="2 3">WDL6</strain>
    </source>
</reference>
<protein>
    <submittedName>
        <fullName evidence="2">Uncharacterized protein</fullName>
    </submittedName>
</protein>
<sequence>MWDFKHWMKNALSQKAVAEIKSLKRQNSELRTALEAYEAFHTRMFSTGRPLQQNGAAIDHRDLNEAHSLATRALNAAQIKGE</sequence>
<accession>A0A120CXB6</accession>
<comment type="caution">
    <text evidence="2">The sequence shown here is derived from an EMBL/GenBank/DDBJ whole genome shotgun (WGS) entry which is preliminary data.</text>
</comment>
<keyword evidence="3" id="KW-1185">Reference proteome</keyword>
<feature type="coiled-coil region" evidence="1">
    <location>
        <begin position="13"/>
        <end position="40"/>
    </location>
</feature>
<dbReference type="EMBL" id="LMTR01000028">
    <property type="protein sequence ID" value="KWT70723.1"/>
    <property type="molecule type" value="Genomic_DNA"/>
</dbReference>
<keyword evidence="1" id="KW-0175">Coiled coil</keyword>
<evidence type="ECO:0000256" key="1">
    <source>
        <dbReference type="SAM" id="Coils"/>
    </source>
</evidence>
<gene>
    <name evidence="2" type="ORF">APY04_0784</name>
</gene>
<dbReference type="AlphaFoldDB" id="A0A120CXB6"/>
<organism evidence="2 3">
    <name type="scientific">Hyphomicrobium sulfonivorans</name>
    <dbReference type="NCBI Taxonomy" id="121290"/>
    <lineage>
        <taxon>Bacteria</taxon>
        <taxon>Pseudomonadati</taxon>
        <taxon>Pseudomonadota</taxon>
        <taxon>Alphaproteobacteria</taxon>
        <taxon>Hyphomicrobiales</taxon>
        <taxon>Hyphomicrobiaceae</taxon>
        <taxon>Hyphomicrobium</taxon>
    </lineage>
</organism>
<evidence type="ECO:0000313" key="2">
    <source>
        <dbReference type="EMBL" id="KWT70723.1"/>
    </source>
</evidence>
<dbReference type="PATRIC" id="fig|121290.4.peg.3472"/>
<proteinExistence type="predicted"/>
<dbReference type="Proteomes" id="UP000059074">
    <property type="component" value="Unassembled WGS sequence"/>
</dbReference>
<dbReference type="STRING" id="121290.APY04_0784"/>